<dbReference type="CDD" id="cd02194">
    <property type="entry name" value="ThiL"/>
    <property type="match status" value="1"/>
</dbReference>
<evidence type="ECO:0000259" key="3">
    <source>
        <dbReference type="Pfam" id="PF00586"/>
    </source>
</evidence>
<comment type="miscellaneous">
    <text evidence="2">Reaction mechanism of ThiL seems to utilize a direct, inline transfer of the gamma-phosphate of ATP to TMP rather than a phosphorylated enzyme intermediate.</text>
</comment>
<dbReference type="GO" id="GO:0009228">
    <property type="term" value="P:thiamine biosynthetic process"/>
    <property type="evidence" value="ECO:0007669"/>
    <property type="project" value="UniProtKB-KW"/>
</dbReference>
<keyword evidence="1 2" id="KW-0784">Thiamine biosynthesis</keyword>
<feature type="binding site" evidence="2">
    <location>
        <position position="44"/>
    </location>
    <ligand>
        <name>Mg(2+)</name>
        <dbReference type="ChEBI" id="CHEBI:18420"/>
        <label>1</label>
    </ligand>
</feature>
<feature type="binding site" evidence="2">
    <location>
        <position position="72"/>
    </location>
    <ligand>
        <name>Mg(2+)</name>
        <dbReference type="ChEBI" id="CHEBI:18420"/>
        <label>4</label>
    </ligand>
</feature>
<dbReference type="UniPathway" id="UPA00060">
    <property type="reaction ID" value="UER00142"/>
</dbReference>
<dbReference type="InterPro" id="IPR036921">
    <property type="entry name" value="PurM-like_N_sf"/>
</dbReference>
<feature type="domain" description="PurM-like N-terminal" evidence="3">
    <location>
        <begin position="25"/>
        <end position="135"/>
    </location>
</feature>
<dbReference type="OrthoDB" id="9802811at2"/>
<evidence type="ECO:0000259" key="4">
    <source>
        <dbReference type="Pfam" id="PF02769"/>
    </source>
</evidence>
<keyword evidence="2" id="KW-0460">Magnesium</keyword>
<dbReference type="SUPFAM" id="SSF56042">
    <property type="entry name" value="PurM C-terminal domain-like"/>
    <property type="match status" value="1"/>
</dbReference>
<comment type="similarity">
    <text evidence="2">Belongs to the thiamine-monophosphate kinase family.</text>
</comment>
<reference evidence="5 6" key="1">
    <citation type="journal article" date="2011" name="Stand. Genomic Sci.">
        <title>Complete genome sequence of 'Thioalkalivibrio sulfidophilus' HL-EbGr7.</title>
        <authorList>
            <person name="Muyzer G."/>
            <person name="Sorokin D.Y."/>
            <person name="Mavromatis K."/>
            <person name="Lapidus A."/>
            <person name="Clum A."/>
            <person name="Ivanova N."/>
            <person name="Pati A."/>
            <person name="d'Haeseleer P."/>
            <person name="Woyke T."/>
            <person name="Kyrpides N.C."/>
        </authorList>
    </citation>
    <scope>NUCLEOTIDE SEQUENCE [LARGE SCALE GENOMIC DNA]</scope>
    <source>
        <strain evidence="5 6">HL-EbGR7</strain>
    </source>
</reference>
<proteinExistence type="inferred from homology"/>
<feature type="binding site" evidence="2">
    <location>
        <begin position="118"/>
        <end position="119"/>
    </location>
    <ligand>
        <name>ATP</name>
        <dbReference type="ChEBI" id="CHEBI:30616"/>
    </ligand>
</feature>
<feature type="binding site" evidence="2">
    <location>
        <position position="51"/>
    </location>
    <ligand>
        <name>substrate</name>
    </ligand>
</feature>
<evidence type="ECO:0000313" key="6">
    <source>
        <dbReference type="Proteomes" id="UP000002383"/>
    </source>
</evidence>
<dbReference type="Gene3D" id="3.90.650.10">
    <property type="entry name" value="PurM-like C-terminal domain"/>
    <property type="match status" value="1"/>
</dbReference>
<dbReference type="HAMAP" id="MF_02128">
    <property type="entry name" value="TMP_kinase"/>
    <property type="match status" value="1"/>
</dbReference>
<dbReference type="RefSeq" id="WP_012638131.1">
    <property type="nucleotide sequence ID" value="NC_011901.1"/>
</dbReference>
<feature type="binding site" evidence="2">
    <location>
        <position position="27"/>
    </location>
    <ligand>
        <name>Mg(2+)</name>
        <dbReference type="ChEBI" id="CHEBI:18420"/>
        <label>4</label>
    </ligand>
</feature>
<dbReference type="InterPro" id="IPR016188">
    <property type="entry name" value="PurM-like_N"/>
</dbReference>
<keyword evidence="2 5" id="KW-0808">Transferase</keyword>
<gene>
    <name evidence="2" type="primary">thiL</name>
    <name evidence="5" type="ordered locus">Tgr7_1564</name>
</gene>
<dbReference type="Pfam" id="PF00586">
    <property type="entry name" value="AIRS"/>
    <property type="match status" value="1"/>
</dbReference>
<feature type="binding site" evidence="2">
    <location>
        <position position="311"/>
    </location>
    <ligand>
        <name>substrate</name>
    </ligand>
</feature>
<feature type="binding site" evidence="2">
    <location>
        <position position="44"/>
    </location>
    <ligand>
        <name>Mg(2+)</name>
        <dbReference type="ChEBI" id="CHEBI:18420"/>
        <label>2</label>
    </ligand>
</feature>
<dbReference type="GO" id="GO:0005524">
    <property type="term" value="F:ATP binding"/>
    <property type="evidence" value="ECO:0007669"/>
    <property type="project" value="UniProtKB-UniRule"/>
</dbReference>
<dbReference type="GO" id="GO:0000287">
    <property type="term" value="F:magnesium ion binding"/>
    <property type="evidence" value="ECO:0007669"/>
    <property type="project" value="UniProtKB-UniRule"/>
</dbReference>
<dbReference type="EC" id="2.7.4.16" evidence="2"/>
<evidence type="ECO:0000313" key="5">
    <source>
        <dbReference type="EMBL" id="ACL72648.1"/>
    </source>
</evidence>
<dbReference type="GO" id="GO:0009229">
    <property type="term" value="P:thiamine diphosphate biosynthetic process"/>
    <property type="evidence" value="ECO:0007669"/>
    <property type="project" value="UniProtKB-UniRule"/>
</dbReference>
<feature type="domain" description="PurM-like C-terminal" evidence="4">
    <location>
        <begin position="147"/>
        <end position="295"/>
    </location>
</feature>
<dbReference type="SUPFAM" id="SSF55326">
    <property type="entry name" value="PurM N-terminal domain-like"/>
    <property type="match status" value="1"/>
</dbReference>
<keyword evidence="6" id="KW-1185">Reference proteome</keyword>
<dbReference type="AlphaFoldDB" id="B8GRU4"/>
<dbReference type="HOGENOM" id="CLU_046964_3_0_6"/>
<keyword evidence="2" id="KW-0479">Metal-binding</keyword>
<dbReference type="EMBL" id="CP001339">
    <property type="protein sequence ID" value="ACL72648.1"/>
    <property type="molecule type" value="Genomic_DNA"/>
</dbReference>
<feature type="binding site" evidence="2">
    <location>
        <position position="72"/>
    </location>
    <ligand>
        <name>Mg(2+)</name>
        <dbReference type="ChEBI" id="CHEBI:18420"/>
        <label>3</label>
    </ligand>
</feature>
<dbReference type="Pfam" id="PF02769">
    <property type="entry name" value="AIRS_C"/>
    <property type="match status" value="1"/>
</dbReference>
<accession>B8GRU4</accession>
<comment type="caution">
    <text evidence="2">Lacks conserved residue(s) required for the propagation of feature annotation.</text>
</comment>
<feature type="binding site" evidence="2">
    <location>
        <position position="119"/>
    </location>
    <ligand>
        <name>Mg(2+)</name>
        <dbReference type="ChEBI" id="CHEBI:18420"/>
        <label>1</label>
    </ligand>
</feature>
<dbReference type="InterPro" id="IPR010918">
    <property type="entry name" value="PurM-like_C_dom"/>
</dbReference>
<dbReference type="eggNOG" id="COG0611">
    <property type="taxonomic scope" value="Bacteria"/>
</dbReference>
<feature type="binding site" evidence="2">
    <location>
        <position position="27"/>
    </location>
    <ligand>
        <name>Mg(2+)</name>
        <dbReference type="ChEBI" id="CHEBI:18420"/>
        <label>3</label>
    </ligand>
</feature>
<dbReference type="NCBIfam" id="TIGR01379">
    <property type="entry name" value="thiL"/>
    <property type="match status" value="1"/>
</dbReference>
<dbReference type="PANTHER" id="PTHR30270:SF0">
    <property type="entry name" value="THIAMINE-MONOPHOSPHATE KINASE"/>
    <property type="match status" value="1"/>
</dbReference>
<sequence length="315" mass="33311">MPEFDLIRKYFTRPGTRQDVILGVGDDAALLRVPPDQELVVCVDTLVSGVHFPADTPAQAVGHKALAVNLSDIAAMGATPAWATLALTLPEADEAWLAEFSEGFLGLARRYDVDLVGGDTTQGPLSVTVQVMGLVPRGQALRRAGARAGEGIYVTGTLGDAALGLRQWAHRGQGDGNTDWLVERLTHPSPRIEAGLALRGQARCAIDLSDGLLADLGHVLEASGVGATLQLSEMPLSEAFRALCGDAPDWGLALAGGDDYELLFTLPEGVAGLLRTCVPTPFNRIGTIDAEPGLRLLDDDGRPFSLLTPGYQHFT</sequence>
<name>B8GRU4_THISH</name>
<evidence type="ECO:0000256" key="1">
    <source>
        <dbReference type="ARBA" id="ARBA00022977"/>
    </source>
</evidence>
<dbReference type="GO" id="GO:0009030">
    <property type="term" value="F:thiamine-phosphate kinase activity"/>
    <property type="evidence" value="ECO:0007669"/>
    <property type="project" value="UniProtKB-UniRule"/>
</dbReference>
<evidence type="ECO:0000256" key="2">
    <source>
        <dbReference type="HAMAP-Rule" id="MF_02128"/>
    </source>
</evidence>
<keyword evidence="2" id="KW-0547">Nucleotide-binding</keyword>
<feature type="binding site" evidence="2">
    <location>
        <position position="207"/>
    </location>
    <ligand>
        <name>Mg(2+)</name>
        <dbReference type="ChEBI" id="CHEBI:18420"/>
        <label>3</label>
    </ligand>
</feature>
<feature type="binding site" evidence="2">
    <location>
        <position position="209"/>
    </location>
    <ligand>
        <name>ATP</name>
        <dbReference type="ChEBI" id="CHEBI:30616"/>
    </ligand>
</feature>
<feature type="binding site" evidence="2">
    <location>
        <position position="143"/>
    </location>
    <ligand>
        <name>ATP</name>
        <dbReference type="ChEBI" id="CHEBI:30616"/>
    </ligand>
</feature>
<comment type="function">
    <text evidence="2">Catalyzes the ATP-dependent phosphorylation of thiamine-monophosphate (TMP) to form thiamine-pyrophosphate (TPP), the active form of vitamin B1.</text>
</comment>
<organism evidence="5 6">
    <name type="scientific">Thioalkalivibrio sulfidiphilus (strain HL-EbGR7)</name>
    <dbReference type="NCBI Taxonomy" id="396588"/>
    <lineage>
        <taxon>Bacteria</taxon>
        <taxon>Pseudomonadati</taxon>
        <taxon>Pseudomonadota</taxon>
        <taxon>Gammaproteobacteria</taxon>
        <taxon>Chromatiales</taxon>
        <taxon>Ectothiorhodospiraceae</taxon>
        <taxon>Thioalkalivibrio</taxon>
    </lineage>
</organism>
<keyword evidence="2 5" id="KW-0418">Kinase</keyword>
<feature type="binding site" evidence="2">
    <location>
        <position position="258"/>
    </location>
    <ligand>
        <name>substrate</name>
    </ligand>
</feature>
<feature type="binding site" evidence="2">
    <location>
        <position position="72"/>
    </location>
    <ligand>
        <name>Mg(2+)</name>
        <dbReference type="ChEBI" id="CHEBI:18420"/>
        <label>2</label>
    </ligand>
</feature>
<dbReference type="InterPro" id="IPR036676">
    <property type="entry name" value="PurM-like_C_sf"/>
</dbReference>
<dbReference type="Proteomes" id="UP000002383">
    <property type="component" value="Chromosome"/>
</dbReference>
<dbReference type="PANTHER" id="PTHR30270">
    <property type="entry name" value="THIAMINE-MONOPHOSPHATE KINASE"/>
    <property type="match status" value="1"/>
</dbReference>
<dbReference type="KEGG" id="tgr:Tgr7_1564"/>
<dbReference type="PIRSF" id="PIRSF005303">
    <property type="entry name" value="Thiam_monoph_kin"/>
    <property type="match status" value="1"/>
</dbReference>
<dbReference type="STRING" id="396588.Tgr7_1564"/>
<feature type="binding site" evidence="2">
    <location>
        <position position="210"/>
    </location>
    <ligand>
        <name>Mg(2+)</name>
        <dbReference type="ChEBI" id="CHEBI:18420"/>
        <label>5</label>
    </ligand>
</feature>
<comment type="catalytic activity">
    <reaction evidence="2">
        <text>thiamine phosphate + ATP = thiamine diphosphate + ADP</text>
        <dbReference type="Rhea" id="RHEA:15913"/>
        <dbReference type="ChEBI" id="CHEBI:30616"/>
        <dbReference type="ChEBI" id="CHEBI:37575"/>
        <dbReference type="ChEBI" id="CHEBI:58937"/>
        <dbReference type="ChEBI" id="CHEBI:456216"/>
        <dbReference type="EC" id="2.7.4.16"/>
    </reaction>
</comment>
<dbReference type="Gene3D" id="3.30.1330.10">
    <property type="entry name" value="PurM-like, N-terminal domain"/>
    <property type="match status" value="1"/>
</dbReference>
<comment type="pathway">
    <text evidence="2">Cofactor biosynthesis; thiamine diphosphate biosynthesis; thiamine diphosphate from thiamine phosphate: step 1/1.</text>
</comment>
<protein>
    <recommendedName>
        <fullName evidence="2">Thiamine-monophosphate kinase</fullName>
        <shortName evidence="2">TMP kinase</shortName>
        <shortName evidence="2">Thiamine-phosphate kinase</shortName>
        <ecNumber evidence="2">2.7.4.16</ecNumber>
    </recommendedName>
</protein>
<keyword evidence="2" id="KW-0067">ATP-binding</keyword>
<dbReference type="InterPro" id="IPR006283">
    <property type="entry name" value="ThiL-like"/>
</dbReference>